<keyword evidence="7 9" id="KW-0472">Membrane</keyword>
<evidence type="ECO:0000256" key="1">
    <source>
        <dbReference type="ARBA" id="ARBA00004606"/>
    </source>
</evidence>
<evidence type="ECO:0000256" key="5">
    <source>
        <dbReference type="ARBA" id="ARBA00022968"/>
    </source>
</evidence>
<organism evidence="10">
    <name type="scientific">Notodromas monacha</name>
    <dbReference type="NCBI Taxonomy" id="399045"/>
    <lineage>
        <taxon>Eukaryota</taxon>
        <taxon>Metazoa</taxon>
        <taxon>Ecdysozoa</taxon>
        <taxon>Arthropoda</taxon>
        <taxon>Crustacea</taxon>
        <taxon>Oligostraca</taxon>
        <taxon>Ostracoda</taxon>
        <taxon>Podocopa</taxon>
        <taxon>Podocopida</taxon>
        <taxon>Cypridocopina</taxon>
        <taxon>Cypridoidea</taxon>
        <taxon>Cyprididae</taxon>
        <taxon>Notodromas</taxon>
    </lineage>
</organism>
<sequence length="451" mass="52630">MALSDRSQCDVSVDTSDLDFLDPLISTSSASSKYISRPCMDNIGYRRFQLFLLACFLFSCSLIFVIVVYCAEDRSSTMFCPVGSSNSMSWKIINSVSDNEKMEDFHEDEYYHGEDFSLRTSEPRYNRLGYRDIMEDDFEFDISKNDVMVFLHIQKTGGTTFGKHLVENLLLEKPCVCHRMKFKKKKKKKKRCDCYRPNGNETIWLFSRYSTGWRCGLHADWTELNHCVDRYLDAREGPAKRRYFYTTLLRDPVNRYLSEFAHVRRGATWRNSVHACGGRPATRSELPSCYSGIDWKGVELEEFVSCEHNLAANRQTRMLADLELVGCYNKSYMKAEKRDQVMLASAKKNLESMSYFGLTEFQKLSQYVFEETFNFHFSVGFEQYGNRSTHSGEARKSLSPEMLRQINLVNSLDLELYAFAKSKFFERFEWLKNQDTEFDNHLEHLGEGFQS</sequence>
<protein>
    <recommendedName>
        <fullName evidence="9">Heparan-sulfate 6-O-sulfotransferase</fullName>
        <ecNumber evidence="9">2.8.2.-</ecNumber>
    </recommendedName>
</protein>
<gene>
    <name evidence="10" type="ORF">NMOB1V02_LOCUS11502</name>
</gene>
<dbReference type="EC" id="2.8.2.-" evidence="9"/>
<evidence type="ECO:0000313" key="11">
    <source>
        <dbReference type="Proteomes" id="UP000678499"/>
    </source>
</evidence>
<accession>A0A7R9C1F3</accession>
<keyword evidence="8" id="KW-0325">Glycoprotein</keyword>
<keyword evidence="6 9" id="KW-1133">Transmembrane helix</keyword>
<dbReference type="EMBL" id="CAJPEX010006368">
    <property type="protein sequence ID" value="CAG0924046.1"/>
    <property type="molecule type" value="Genomic_DNA"/>
</dbReference>
<dbReference type="GO" id="GO:0017095">
    <property type="term" value="F:heparan sulfate 6-sulfotransferase activity"/>
    <property type="evidence" value="ECO:0007669"/>
    <property type="project" value="TreeGrafter"/>
</dbReference>
<evidence type="ECO:0000256" key="6">
    <source>
        <dbReference type="ARBA" id="ARBA00022989"/>
    </source>
</evidence>
<dbReference type="Proteomes" id="UP000678499">
    <property type="component" value="Unassembled WGS sequence"/>
</dbReference>
<comment type="catalytic activity">
    <reaction evidence="9">
        <text>alpha-D-glucosaminyl-[heparan sulfate](n) + 3'-phosphoadenylyl sulfate = 6-sulfo-alpha-D-glucosaminyl-[heparan sulfate](n) + adenosine 3',5'-bisphosphate + H(+)</text>
        <dbReference type="Rhea" id="RHEA:56604"/>
        <dbReference type="Rhea" id="RHEA-COMP:9830"/>
        <dbReference type="Rhea" id="RHEA-COMP:14621"/>
        <dbReference type="ChEBI" id="CHEBI:15378"/>
        <dbReference type="ChEBI" id="CHEBI:58339"/>
        <dbReference type="ChEBI" id="CHEBI:58343"/>
        <dbReference type="ChEBI" id="CHEBI:58388"/>
        <dbReference type="ChEBI" id="CHEBI:140604"/>
    </reaction>
</comment>
<keyword evidence="11" id="KW-1185">Reference proteome</keyword>
<evidence type="ECO:0000313" key="10">
    <source>
        <dbReference type="EMBL" id="CAD7283894.1"/>
    </source>
</evidence>
<keyword evidence="5 9" id="KW-0735">Signal-anchor</keyword>
<dbReference type="GO" id="GO:0016020">
    <property type="term" value="C:membrane"/>
    <property type="evidence" value="ECO:0007669"/>
    <property type="project" value="UniProtKB-SubCell"/>
</dbReference>
<comment type="subcellular location">
    <subcellularLocation>
        <location evidence="1 9">Membrane</location>
        <topology evidence="1 9">Single-pass type II membrane protein</topology>
    </subcellularLocation>
</comment>
<evidence type="ECO:0000256" key="9">
    <source>
        <dbReference type="RuleBase" id="RU364122"/>
    </source>
</evidence>
<dbReference type="InterPro" id="IPR027417">
    <property type="entry name" value="P-loop_NTPase"/>
</dbReference>
<dbReference type="FunFam" id="3.40.50.300:FF:000347">
    <property type="entry name" value="Heparan-sulfate 6-O-sulfotransferase"/>
    <property type="match status" value="1"/>
</dbReference>
<evidence type="ECO:0000256" key="8">
    <source>
        <dbReference type="ARBA" id="ARBA00023180"/>
    </source>
</evidence>
<keyword evidence="4 9" id="KW-0812">Transmembrane</keyword>
<dbReference type="Gene3D" id="3.40.50.300">
    <property type="entry name" value="P-loop containing nucleotide triphosphate hydrolases"/>
    <property type="match status" value="1"/>
</dbReference>
<evidence type="ECO:0000256" key="4">
    <source>
        <dbReference type="ARBA" id="ARBA00022692"/>
    </source>
</evidence>
<dbReference type="EMBL" id="OA888405">
    <property type="protein sequence ID" value="CAD7283894.1"/>
    <property type="molecule type" value="Genomic_DNA"/>
</dbReference>
<dbReference type="PANTHER" id="PTHR12812">
    <property type="entry name" value="HEPARAN SULFATE 6-O-SULFOTRANSFERASE 3"/>
    <property type="match status" value="1"/>
</dbReference>
<reference evidence="10" key="1">
    <citation type="submission" date="2020-11" db="EMBL/GenBank/DDBJ databases">
        <authorList>
            <person name="Tran Van P."/>
        </authorList>
    </citation>
    <scope>NUCLEOTIDE SEQUENCE</scope>
</reference>
<comment type="function">
    <text evidence="9">6-O-sulfation enzyme which catalyzes the transfer of sulfate from 3'-phosphoadenosine 5'-phosphosulfate (PAPS) to position 6 of the N-sulfoglucosamine residue (GlcNS) of heparan sulfate.</text>
</comment>
<dbReference type="AlphaFoldDB" id="A0A7R9C1F3"/>
<dbReference type="PANTHER" id="PTHR12812:SF0">
    <property type="entry name" value="HEPARAN-SULFATE 6-O-SULFOTRANSFERASE"/>
    <property type="match status" value="1"/>
</dbReference>
<dbReference type="InterPro" id="IPR010635">
    <property type="entry name" value="Heparan_SO4-6-sulfoTrfase"/>
</dbReference>
<evidence type="ECO:0000256" key="2">
    <source>
        <dbReference type="ARBA" id="ARBA00010109"/>
    </source>
</evidence>
<name>A0A7R9C1F3_9CRUS</name>
<feature type="transmembrane region" description="Helical" evidence="9">
    <location>
        <begin position="50"/>
        <end position="69"/>
    </location>
</feature>
<dbReference type="Pfam" id="PF03567">
    <property type="entry name" value="Sulfotransfer_2"/>
    <property type="match status" value="1"/>
</dbReference>
<comment type="similarity">
    <text evidence="2 9">Belongs to the sulfotransferase 6 family.</text>
</comment>
<proteinExistence type="inferred from homology"/>
<keyword evidence="3 9" id="KW-0808">Transferase</keyword>
<dbReference type="InterPro" id="IPR005331">
    <property type="entry name" value="Sulfotransferase"/>
</dbReference>
<evidence type="ECO:0000256" key="7">
    <source>
        <dbReference type="ARBA" id="ARBA00023136"/>
    </source>
</evidence>
<dbReference type="OrthoDB" id="406981at2759"/>
<evidence type="ECO:0000256" key="3">
    <source>
        <dbReference type="ARBA" id="ARBA00022679"/>
    </source>
</evidence>